<dbReference type="AlphaFoldDB" id="A0AA89AKP1"/>
<evidence type="ECO:0000313" key="4">
    <source>
        <dbReference type="Proteomes" id="UP001188597"/>
    </source>
</evidence>
<dbReference type="PANTHER" id="PTHR48475:SF1">
    <property type="entry name" value="RNASE H TYPE-1 DOMAIN-CONTAINING PROTEIN"/>
    <property type="match status" value="1"/>
</dbReference>
<dbReference type="InterPro" id="IPR012337">
    <property type="entry name" value="RNaseH-like_sf"/>
</dbReference>
<evidence type="ECO:0000259" key="1">
    <source>
        <dbReference type="PROSITE" id="PS50879"/>
    </source>
</evidence>
<dbReference type="GO" id="GO:0015074">
    <property type="term" value="P:DNA integration"/>
    <property type="evidence" value="ECO:0007669"/>
    <property type="project" value="InterPro"/>
</dbReference>
<feature type="domain" description="Integrase catalytic" evidence="2">
    <location>
        <begin position="184"/>
        <end position="282"/>
    </location>
</feature>
<dbReference type="SUPFAM" id="SSF53098">
    <property type="entry name" value="Ribonuclease H-like"/>
    <property type="match status" value="2"/>
</dbReference>
<reference evidence="3" key="1">
    <citation type="submission" date="2022-12" db="EMBL/GenBank/DDBJ databases">
        <title>Draft genome assemblies for two species of Escallonia (Escalloniales).</title>
        <authorList>
            <person name="Chanderbali A."/>
            <person name="Dervinis C."/>
            <person name="Anghel I."/>
            <person name="Soltis D."/>
            <person name="Soltis P."/>
            <person name="Zapata F."/>
        </authorList>
    </citation>
    <scope>NUCLEOTIDE SEQUENCE</scope>
    <source>
        <strain evidence="3">UCBG64.0493</strain>
        <tissue evidence="3">Leaf</tissue>
    </source>
</reference>
<dbReference type="EMBL" id="JAVXUP010002216">
    <property type="protein sequence ID" value="KAK3004741.1"/>
    <property type="molecule type" value="Genomic_DNA"/>
</dbReference>
<accession>A0AA89AKP1</accession>
<dbReference type="InterPro" id="IPR002156">
    <property type="entry name" value="RNaseH_domain"/>
</dbReference>
<keyword evidence="4" id="KW-1185">Reference proteome</keyword>
<organism evidence="3 4">
    <name type="scientific">Escallonia herrerae</name>
    <dbReference type="NCBI Taxonomy" id="1293975"/>
    <lineage>
        <taxon>Eukaryota</taxon>
        <taxon>Viridiplantae</taxon>
        <taxon>Streptophyta</taxon>
        <taxon>Embryophyta</taxon>
        <taxon>Tracheophyta</taxon>
        <taxon>Spermatophyta</taxon>
        <taxon>Magnoliopsida</taxon>
        <taxon>eudicotyledons</taxon>
        <taxon>Gunneridae</taxon>
        <taxon>Pentapetalae</taxon>
        <taxon>asterids</taxon>
        <taxon>campanulids</taxon>
        <taxon>Escalloniales</taxon>
        <taxon>Escalloniaceae</taxon>
        <taxon>Escallonia</taxon>
    </lineage>
</organism>
<dbReference type="InterPro" id="IPR001584">
    <property type="entry name" value="Integrase_cat-core"/>
</dbReference>
<dbReference type="Pfam" id="PF13456">
    <property type="entry name" value="RVT_3"/>
    <property type="match status" value="1"/>
</dbReference>
<gene>
    <name evidence="3" type="ORF">RJ639_019602</name>
</gene>
<dbReference type="PROSITE" id="PS50994">
    <property type="entry name" value="INTEGRASE"/>
    <property type="match status" value="1"/>
</dbReference>
<name>A0AA89AKP1_9ASTE</name>
<comment type="caution">
    <text evidence="3">The sequence shown here is derived from an EMBL/GenBank/DDBJ whole genome shotgun (WGS) entry which is preliminary data.</text>
</comment>
<evidence type="ECO:0000313" key="3">
    <source>
        <dbReference type="EMBL" id="KAK3004741.1"/>
    </source>
</evidence>
<dbReference type="CDD" id="cd09279">
    <property type="entry name" value="RNase_HI_like"/>
    <property type="match status" value="1"/>
</dbReference>
<dbReference type="GO" id="GO:0003676">
    <property type="term" value="F:nucleic acid binding"/>
    <property type="evidence" value="ECO:0007669"/>
    <property type="project" value="InterPro"/>
</dbReference>
<dbReference type="PROSITE" id="PS50879">
    <property type="entry name" value="RNASE_H_1"/>
    <property type="match status" value="1"/>
</dbReference>
<dbReference type="GO" id="GO:0004523">
    <property type="term" value="F:RNA-DNA hybrid ribonuclease activity"/>
    <property type="evidence" value="ECO:0007669"/>
    <property type="project" value="InterPro"/>
</dbReference>
<protein>
    <submittedName>
        <fullName evidence="3">Uncharacterized protein</fullName>
    </submittedName>
</protein>
<sequence length="282" mass="32421">MMFFNGAAQSDGAGARVVFVSPQRQVLTYAFTLGEKCSNNVAEYQALIIGLQMALELGIPSLAVSGNSKLVINQLLKEYEVKKEDLVPYFRYATNLINKFKSVELEHIPREENQDEVDQAMDEAHSGVCGAQQSGPKLHFRIKRMGYYWLTMVKDYLDYAKRCQACQFHANFIHQPPELLHPTVVSWPFDGWGQDVVGLQQKSFGGHLYILAVTDYFSKWAEAFPLKEVKKEIVVNFIKNNLIFRYGVPRLYHHRQWKAFLQYTDGSTLHQFWFQAAQLLNV</sequence>
<dbReference type="Proteomes" id="UP001188597">
    <property type="component" value="Unassembled WGS sequence"/>
</dbReference>
<dbReference type="Gene3D" id="3.30.420.10">
    <property type="entry name" value="Ribonuclease H-like superfamily/Ribonuclease H"/>
    <property type="match status" value="2"/>
</dbReference>
<feature type="domain" description="RNase H type-1" evidence="1">
    <location>
        <begin position="1"/>
        <end position="130"/>
    </location>
</feature>
<dbReference type="InterPro" id="IPR036397">
    <property type="entry name" value="RNaseH_sf"/>
</dbReference>
<evidence type="ECO:0000259" key="2">
    <source>
        <dbReference type="PROSITE" id="PS50994"/>
    </source>
</evidence>
<proteinExistence type="predicted"/>
<dbReference type="PANTHER" id="PTHR48475">
    <property type="entry name" value="RIBONUCLEASE H"/>
    <property type="match status" value="1"/>
</dbReference>